<dbReference type="KEGG" id="spoa:EQM13_08895"/>
<keyword evidence="9" id="KW-1185">Reference proteome</keyword>
<gene>
    <name evidence="8" type="ORF">EQM13_08895</name>
</gene>
<keyword evidence="3" id="KW-0731">Sigma factor</keyword>
<evidence type="ECO:0000259" key="6">
    <source>
        <dbReference type="Pfam" id="PF04542"/>
    </source>
</evidence>
<protein>
    <submittedName>
        <fullName evidence="8">Sigma-70 family RNA polymerase sigma factor</fullName>
    </submittedName>
</protein>
<evidence type="ECO:0000256" key="4">
    <source>
        <dbReference type="ARBA" id="ARBA00023125"/>
    </source>
</evidence>
<dbReference type="SUPFAM" id="SSF88659">
    <property type="entry name" value="Sigma3 and sigma4 domains of RNA polymerase sigma factors"/>
    <property type="match status" value="1"/>
</dbReference>
<dbReference type="PANTHER" id="PTHR43133">
    <property type="entry name" value="RNA POLYMERASE ECF-TYPE SIGMA FACTO"/>
    <property type="match status" value="1"/>
</dbReference>
<dbReference type="Pfam" id="PF08281">
    <property type="entry name" value="Sigma70_r4_2"/>
    <property type="match status" value="1"/>
</dbReference>
<evidence type="ECO:0000256" key="3">
    <source>
        <dbReference type="ARBA" id="ARBA00023082"/>
    </source>
</evidence>
<dbReference type="InterPro" id="IPR014284">
    <property type="entry name" value="RNA_pol_sigma-70_dom"/>
</dbReference>
<dbReference type="InterPro" id="IPR013249">
    <property type="entry name" value="RNA_pol_sigma70_r4_t2"/>
</dbReference>
<keyword evidence="2" id="KW-0805">Transcription regulation</keyword>
<organism evidence="8 9">
    <name type="scientific">Acidilutibacter cellobiosedens</name>
    <dbReference type="NCBI Taxonomy" id="2507161"/>
    <lineage>
        <taxon>Bacteria</taxon>
        <taxon>Bacillati</taxon>
        <taxon>Bacillota</taxon>
        <taxon>Tissierellia</taxon>
        <taxon>Tissierellales</taxon>
        <taxon>Acidilutibacteraceae</taxon>
        <taxon>Acidilutibacter</taxon>
    </lineage>
</organism>
<dbReference type="SUPFAM" id="SSF88946">
    <property type="entry name" value="Sigma2 domain of RNA polymerase sigma factors"/>
    <property type="match status" value="1"/>
</dbReference>
<dbReference type="NCBIfam" id="TIGR02937">
    <property type="entry name" value="sigma70-ECF"/>
    <property type="match status" value="1"/>
</dbReference>
<dbReference type="InterPro" id="IPR039425">
    <property type="entry name" value="RNA_pol_sigma-70-like"/>
</dbReference>
<comment type="similarity">
    <text evidence="1">Belongs to the sigma-70 factor family. ECF subfamily.</text>
</comment>
<dbReference type="InterPro" id="IPR013324">
    <property type="entry name" value="RNA_pol_sigma_r3/r4-like"/>
</dbReference>
<dbReference type="Gene3D" id="1.10.10.10">
    <property type="entry name" value="Winged helix-like DNA-binding domain superfamily/Winged helix DNA-binding domain"/>
    <property type="match status" value="1"/>
</dbReference>
<evidence type="ECO:0000313" key="9">
    <source>
        <dbReference type="Proteomes" id="UP000287969"/>
    </source>
</evidence>
<evidence type="ECO:0000313" key="8">
    <source>
        <dbReference type="EMBL" id="QAT61696.1"/>
    </source>
</evidence>
<dbReference type="Pfam" id="PF04542">
    <property type="entry name" value="Sigma70_r2"/>
    <property type="match status" value="1"/>
</dbReference>
<evidence type="ECO:0000256" key="5">
    <source>
        <dbReference type="ARBA" id="ARBA00023163"/>
    </source>
</evidence>
<name>A0A410QCH1_9FIRM</name>
<feature type="domain" description="RNA polymerase sigma factor 70 region 4 type 2" evidence="7">
    <location>
        <begin position="121"/>
        <end position="173"/>
    </location>
</feature>
<evidence type="ECO:0000256" key="2">
    <source>
        <dbReference type="ARBA" id="ARBA00023015"/>
    </source>
</evidence>
<dbReference type="InterPro" id="IPR007627">
    <property type="entry name" value="RNA_pol_sigma70_r2"/>
</dbReference>
<dbReference type="AlphaFoldDB" id="A0A410QCH1"/>
<dbReference type="Gene3D" id="1.10.1740.10">
    <property type="match status" value="1"/>
</dbReference>
<evidence type="ECO:0000256" key="1">
    <source>
        <dbReference type="ARBA" id="ARBA00010641"/>
    </source>
</evidence>
<dbReference type="OrthoDB" id="2678696at2"/>
<accession>A0A410QCH1</accession>
<dbReference type="GO" id="GO:0006352">
    <property type="term" value="P:DNA-templated transcription initiation"/>
    <property type="evidence" value="ECO:0007669"/>
    <property type="project" value="InterPro"/>
</dbReference>
<dbReference type="GO" id="GO:0003677">
    <property type="term" value="F:DNA binding"/>
    <property type="evidence" value="ECO:0007669"/>
    <property type="project" value="UniProtKB-KW"/>
</dbReference>
<sequence>MKITEENFIQEMKSGNEKSLDYVIDNYAWIIKTVLKNHLHYIPNYYEDCMNDCLLAIWENIDSYSPEISAFKNWVGGIAKYKAIDYKRKYLKEMKNKNIEDEIIPVEDKSLEKIISKEISEETEEMLNLLSPEDKNIFKKLYIEEFNMDEVSDKTGLTKSVIYNRISRGRNKIKNLFNLKGGKDSEKV</sequence>
<dbReference type="Proteomes" id="UP000287969">
    <property type="component" value="Chromosome"/>
</dbReference>
<proteinExistence type="inferred from homology"/>
<dbReference type="InterPro" id="IPR013325">
    <property type="entry name" value="RNA_pol_sigma_r2"/>
</dbReference>
<feature type="domain" description="RNA polymerase sigma-70 region 2" evidence="6">
    <location>
        <begin position="46"/>
        <end position="89"/>
    </location>
</feature>
<keyword evidence="4" id="KW-0238">DNA-binding</keyword>
<reference evidence="9" key="1">
    <citation type="submission" date="2019-01" db="EMBL/GenBank/DDBJ databases">
        <title>Draft genomes of a novel of Sporanaerobacter strains.</title>
        <authorList>
            <person name="Ma S."/>
        </authorList>
    </citation>
    <scope>NUCLEOTIDE SEQUENCE [LARGE SCALE GENOMIC DNA]</scope>
    <source>
        <strain evidence="9">NJN-17</strain>
    </source>
</reference>
<evidence type="ECO:0000259" key="7">
    <source>
        <dbReference type="Pfam" id="PF08281"/>
    </source>
</evidence>
<dbReference type="EMBL" id="CP035282">
    <property type="protein sequence ID" value="QAT61696.1"/>
    <property type="molecule type" value="Genomic_DNA"/>
</dbReference>
<dbReference type="PANTHER" id="PTHR43133:SF8">
    <property type="entry name" value="RNA POLYMERASE SIGMA FACTOR HI_1459-RELATED"/>
    <property type="match status" value="1"/>
</dbReference>
<dbReference type="InterPro" id="IPR036388">
    <property type="entry name" value="WH-like_DNA-bd_sf"/>
</dbReference>
<dbReference type="GO" id="GO:0016987">
    <property type="term" value="F:sigma factor activity"/>
    <property type="evidence" value="ECO:0007669"/>
    <property type="project" value="UniProtKB-KW"/>
</dbReference>
<dbReference type="RefSeq" id="WP_071138685.1">
    <property type="nucleotide sequence ID" value="NZ_CP035282.1"/>
</dbReference>
<keyword evidence="5" id="KW-0804">Transcription</keyword>